<feature type="binding site" evidence="8">
    <location>
        <begin position="329"/>
        <end position="331"/>
    </location>
    <ligand>
        <name>GTP</name>
        <dbReference type="ChEBI" id="CHEBI:37565"/>
    </ligand>
</feature>
<dbReference type="RefSeq" id="WP_200391768.1">
    <property type="nucleotide sequence ID" value="NZ_JAENIO010000021.1"/>
</dbReference>
<comment type="cofactor">
    <cofactor evidence="8">
        <name>Mg(2+)</name>
        <dbReference type="ChEBI" id="CHEBI:18420"/>
    </cofactor>
    <text evidence="8">Binds 1 Mg(2+) ion per subunit.</text>
</comment>
<dbReference type="GO" id="GO:0005737">
    <property type="term" value="C:cytoplasm"/>
    <property type="evidence" value="ECO:0007669"/>
    <property type="project" value="UniProtKB-SubCell"/>
</dbReference>
<dbReference type="GO" id="GO:0044208">
    <property type="term" value="P:'de novo' AMP biosynthetic process"/>
    <property type="evidence" value="ECO:0007669"/>
    <property type="project" value="UniProtKB-UniRule"/>
</dbReference>
<feature type="binding site" description="in other chain" evidence="8">
    <location>
        <position position="223"/>
    </location>
    <ligand>
        <name>IMP</name>
        <dbReference type="ChEBI" id="CHEBI:58053"/>
        <note>ligand shared between dimeric partners</note>
    </ligand>
</feature>
<keyword evidence="3 8" id="KW-0479">Metal-binding</keyword>
<comment type="caution">
    <text evidence="11">The sequence shown here is derived from an EMBL/GenBank/DDBJ whole genome shotgun (WGS) entry which is preliminary data.</text>
</comment>
<evidence type="ECO:0000256" key="4">
    <source>
        <dbReference type="ARBA" id="ARBA00022741"/>
    </source>
</evidence>
<dbReference type="Gene3D" id="3.90.170.10">
    <property type="entry name" value="Adenylosuccinate Synthetase, subunit A, domain 3"/>
    <property type="match status" value="1"/>
</dbReference>
<dbReference type="InterPro" id="IPR018220">
    <property type="entry name" value="Adenylosuccin_syn_GTP-bd"/>
</dbReference>
<dbReference type="GO" id="GO:0005525">
    <property type="term" value="F:GTP binding"/>
    <property type="evidence" value="ECO:0007669"/>
    <property type="project" value="UniProtKB-UniRule"/>
</dbReference>
<comment type="similarity">
    <text evidence="8 10">Belongs to the adenylosuccinate synthetase family.</text>
</comment>
<dbReference type="InterPro" id="IPR042109">
    <property type="entry name" value="Adenylosuccinate_synth_dom1"/>
</dbReference>
<accession>A0A934VHT7</accession>
<comment type="subcellular location">
    <subcellularLocation>
        <location evidence="8">Cytoplasm</location>
    </subcellularLocation>
</comment>
<evidence type="ECO:0000256" key="5">
    <source>
        <dbReference type="ARBA" id="ARBA00022755"/>
    </source>
</evidence>
<evidence type="ECO:0000313" key="11">
    <source>
        <dbReference type="EMBL" id="MBK1834333.1"/>
    </source>
</evidence>
<sequence length="422" mass="45781">MNTVVVGLQWGDEGKGKVVDLLTEDANVVVRGQGGANAGHTVIVEDKKYVLHLLPSGILWPGKQNIISNGVVLDPISLCEEIETLEGQGIAINPEKLLISDRAHLVLPLHRELDAAREAKLGDKKIGTTKRGIGPTYADKANRQGIRLADAIRPDKLRELLELRVPEANAVLEPLGLETFTVEGILEKITPALERLRPHIADIIPVLHKAWKAKETILFEGAQGTFLDIDFGTYPFVTSSNTTSGGCTTGSGLPPLAIEAVIGVCKAYTTRVGAGPFPTDNEDLADYLHGLGREFGATTGRARSCGWLDMVLLRYACMVNGVTGLSVTNLDGLDERDTIQVCTHYEIDGEKHEYPPADRDAWDRIVPVYETLPGWQEDTSACTTWEQLPENAKSYLNRLAELAGAPVSHVGIGPGRHQTIVK</sequence>
<comment type="subunit">
    <text evidence="1 8">Homodimer.</text>
</comment>
<dbReference type="FunFam" id="1.10.300.10:FF:000001">
    <property type="entry name" value="Adenylosuccinate synthetase"/>
    <property type="match status" value="1"/>
</dbReference>
<dbReference type="Gene3D" id="1.10.300.10">
    <property type="entry name" value="Adenylosuccinate Synthetase, subunit A, domain 2"/>
    <property type="match status" value="1"/>
</dbReference>
<feature type="binding site" evidence="8">
    <location>
        <begin position="297"/>
        <end position="303"/>
    </location>
    <ligand>
        <name>substrate</name>
    </ligand>
</feature>
<dbReference type="FunFam" id="3.90.170.10:FF:000001">
    <property type="entry name" value="Adenylosuccinate synthetase"/>
    <property type="match status" value="1"/>
</dbReference>
<feature type="active site" description="Proton donor" evidence="8">
    <location>
        <position position="40"/>
    </location>
</feature>
<keyword evidence="4 8" id="KW-0547">Nucleotide-binding</keyword>
<feature type="binding site" evidence="8">
    <location>
        <position position="39"/>
    </location>
    <ligand>
        <name>Mg(2+)</name>
        <dbReference type="ChEBI" id="CHEBI:18420"/>
    </ligand>
</feature>
<dbReference type="InterPro" id="IPR001114">
    <property type="entry name" value="Adenylosuccinate_synthetase"/>
</dbReference>
<name>A0A934VHT7_9BACT</name>
<keyword evidence="8" id="KW-0963">Cytoplasm</keyword>
<evidence type="ECO:0000256" key="3">
    <source>
        <dbReference type="ARBA" id="ARBA00022723"/>
    </source>
</evidence>
<feature type="binding site" evidence="8">
    <location>
        <begin position="411"/>
        <end position="413"/>
    </location>
    <ligand>
        <name>GTP</name>
        <dbReference type="ChEBI" id="CHEBI:37565"/>
    </ligand>
</feature>
<reference evidence="11" key="1">
    <citation type="submission" date="2021-01" db="EMBL/GenBank/DDBJ databases">
        <title>Modified the classification status of verrucomicrobia.</title>
        <authorList>
            <person name="Feng X."/>
        </authorList>
    </citation>
    <scope>NUCLEOTIDE SEQUENCE</scope>
    <source>
        <strain evidence="11">KCTC 12986</strain>
    </source>
</reference>
<feature type="active site" description="Proton acceptor" evidence="8">
    <location>
        <position position="12"/>
    </location>
</feature>
<dbReference type="CDD" id="cd03108">
    <property type="entry name" value="AdSS"/>
    <property type="match status" value="1"/>
</dbReference>
<dbReference type="EMBL" id="JAENIO010000021">
    <property type="protein sequence ID" value="MBK1834333.1"/>
    <property type="molecule type" value="Genomic_DNA"/>
</dbReference>
<evidence type="ECO:0000313" key="12">
    <source>
        <dbReference type="Proteomes" id="UP000604083"/>
    </source>
</evidence>
<dbReference type="AlphaFoldDB" id="A0A934VHT7"/>
<dbReference type="EC" id="6.3.4.4" evidence="8 10"/>
<feature type="binding site" evidence="8">
    <location>
        <position position="143"/>
    </location>
    <ligand>
        <name>IMP</name>
        <dbReference type="ChEBI" id="CHEBI:58053"/>
        <note>ligand shared between dimeric partners</note>
    </ligand>
</feature>
<comment type="pathway">
    <text evidence="8 10">Purine metabolism; AMP biosynthesis via de novo pathway; AMP from IMP: step 1/2.</text>
</comment>
<dbReference type="PROSITE" id="PS00513">
    <property type="entry name" value="ADENYLOSUCCIN_SYN_2"/>
    <property type="match status" value="1"/>
</dbReference>
<dbReference type="SMART" id="SM00788">
    <property type="entry name" value="Adenylsucc_synt"/>
    <property type="match status" value="1"/>
</dbReference>
<feature type="binding site" evidence="8">
    <location>
        <position position="303"/>
    </location>
    <ligand>
        <name>GTP</name>
        <dbReference type="ChEBI" id="CHEBI:37565"/>
    </ligand>
</feature>
<dbReference type="NCBIfam" id="NF002223">
    <property type="entry name" value="PRK01117.1"/>
    <property type="match status" value="1"/>
</dbReference>
<dbReference type="InterPro" id="IPR042110">
    <property type="entry name" value="Adenylosuccinate_synth_dom2"/>
</dbReference>
<feature type="binding site" description="in other chain" evidence="8">
    <location>
        <begin position="12"/>
        <end position="15"/>
    </location>
    <ligand>
        <name>IMP</name>
        <dbReference type="ChEBI" id="CHEBI:58053"/>
        <note>ligand shared between dimeric partners</note>
    </ligand>
</feature>
<dbReference type="InterPro" id="IPR033128">
    <property type="entry name" value="Adenylosuccin_syn_Lys_AS"/>
</dbReference>
<feature type="binding site" evidence="8">
    <location>
        <position position="12"/>
    </location>
    <ligand>
        <name>Mg(2+)</name>
        <dbReference type="ChEBI" id="CHEBI:18420"/>
    </ligand>
</feature>
<feature type="binding site" description="in other chain" evidence="8">
    <location>
        <position position="301"/>
    </location>
    <ligand>
        <name>IMP</name>
        <dbReference type="ChEBI" id="CHEBI:58053"/>
        <note>ligand shared between dimeric partners</note>
    </ligand>
</feature>
<evidence type="ECO:0000256" key="1">
    <source>
        <dbReference type="ARBA" id="ARBA00011738"/>
    </source>
</evidence>
<feature type="binding site" description="in other chain" evidence="8">
    <location>
        <begin position="37"/>
        <end position="40"/>
    </location>
    <ligand>
        <name>IMP</name>
        <dbReference type="ChEBI" id="CHEBI:58053"/>
        <note>ligand shared between dimeric partners</note>
    </ligand>
</feature>
<evidence type="ECO:0000256" key="6">
    <source>
        <dbReference type="ARBA" id="ARBA00022842"/>
    </source>
</evidence>
<feature type="binding site" description="in other chain" evidence="8">
    <location>
        <position position="238"/>
    </location>
    <ligand>
        <name>IMP</name>
        <dbReference type="ChEBI" id="CHEBI:58053"/>
        <note>ligand shared between dimeric partners</note>
    </ligand>
</feature>
<keyword evidence="7 8" id="KW-0342">GTP-binding</keyword>
<comment type="catalytic activity">
    <reaction evidence="8 10">
        <text>IMP + L-aspartate + GTP = N(6)-(1,2-dicarboxyethyl)-AMP + GDP + phosphate + 2 H(+)</text>
        <dbReference type="Rhea" id="RHEA:15753"/>
        <dbReference type="ChEBI" id="CHEBI:15378"/>
        <dbReference type="ChEBI" id="CHEBI:29991"/>
        <dbReference type="ChEBI" id="CHEBI:37565"/>
        <dbReference type="ChEBI" id="CHEBI:43474"/>
        <dbReference type="ChEBI" id="CHEBI:57567"/>
        <dbReference type="ChEBI" id="CHEBI:58053"/>
        <dbReference type="ChEBI" id="CHEBI:58189"/>
        <dbReference type="EC" id="6.3.4.4"/>
    </reaction>
</comment>
<proteinExistence type="inferred from homology"/>
<evidence type="ECO:0000256" key="7">
    <source>
        <dbReference type="ARBA" id="ARBA00023134"/>
    </source>
</evidence>
<feature type="active site" evidence="9">
    <location>
        <position position="140"/>
    </location>
</feature>
<feature type="binding site" evidence="8">
    <location>
        <begin position="11"/>
        <end position="17"/>
    </location>
    <ligand>
        <name>GTP</name>
        <dbReference type="ChEBI" id="CHEBI:37565"/>
    </ligand>
</feature>
<evidence type="ECO:0000256" key="9">
    <source>
        <dbReference type="PROSITE-ProRule" id="PRU10134"/>
    </source>
</evidence>
<evidence type="ECO:0000256" key="2">
    <source>
        <dbReference type="ARBA" id="ARBA00022598"/>
    </source>
</evidence>
<dbReference type="SUPFAM" id="SSF52540">
    <property type="entry name" value="P-loop containing nucleoside triphosphate hydrolases"/>
    <property type="match status" value="1"/>
</dbReference>
<dbReference type="GO" id="GO:0004019">
    <property type="term" value="F:adenylosuccinate synthase activity"/>
    <property type="evidence" value="ECO:0007669"/>
    <property type="project" value="UniProtKB-UniRule"/>
</dbReference>
<dbReference type="Gene3D" id="3.40.440.10">
    <property type="entry name" value="Adenylosuccinate Synthetase, subunit A, domain 1"/>
    <property type="match status" value="1"/>
</dbReference>
<evidence type="ECO:0000256" key="10">
    <source>
        <dbReference type="RuleBase" id="RU000520"/>
    </source>
</evidence>
<dbReference type="InterPro" id="IPR042111">
    <property type="entry name" value="Adenylosuccinate_synth_dom3"/>
</dbReference>
<dbReference type="HAMAP" id="MF_00011">
    <property type="entry name" value="Adenylosucc_synth"/>
    <property type="match status" value="1"/>
</dbReference>
<keyword evidence="2 8" id="KW-0436">Ligase</keyword>
<gene>
    <name evidence="8" type="primary">purA</name>
    <name evidence="11" type="ORF">JIN78_09705</name>
</gene>
<dbReference type="PANTHER" id="PTHR11846">
    <property type="entry name" value="ADENYLOSUCCINATE SYNTHETASE"/>
    <property type="match status" value="1"/>
</dbReference>
<keyword evidence="12" id="KW-1185">Reference proteome</keyword>
<dbReference type="Proteomes" id="UP000604083">
    <property type="component" value="Unassembled WGS sequence"/>
</dbReference>
<keyword evidence="5 8" id="KW-0658">Purine biosynthesis</keyword>
<dbReference type="InterPro" id="IPR027417">
    <property type="entry name" value="P-loop_NTPase"/>
</dbReference>
<comment type="function">
    <text evidence="8">Plays an important role in the de novo pathway of purine nucleotide biosynthesis. Catalyzes the first committed step in the biosynthesis of AMP from IMP.</text>
</comment>
<feature type="binding site" description="in other chain" evidence="8">
    <location>
        <position position="129"/>
    </location>
    <ligand>
        <name>IMP</name>
        <dbReference type="ChEBI" id="CHEBI:58053"/>
        <note>ligand shared between dimeric partners</note>
    </ligand>
</feature>
<dbReference type="GO" id="GO:0046040">
    <property type="term" value="P:IMP metabolic process"/>
    <property type="evidence" value="ECO:0007669"/>
    <property type="project" value="TreeGrafter"/>
</dbReference>
<dbReference type="NCBIfam" id="TIGR00184">
    <property type="entry name" value="purA"/>
    <property type="match status" value="1"/>
</dbReference>
<feature type="binding site" evidence="8">
    <location>
        <begin position="39"/>
        <end position="41"/>
    </location>
    <ligand>
        <name>GTP</name>
        <dbReference type="ChEBI" id="CHEBI:37565"/>
    </ligand>
</feature>
<protein>
    <recommendedName>
        <fullName evidence="8 10">Adenylosuccinate synthetase</fullName>
        <shortName evidence="8">AMPSase</shortName>
        <shortName evidence="8">AdSS</shortName>
        <ecNumber evidence="8 10">6.3.4.4</ecNumber>
    </recommendedName>
    <alternativeName>
        <fullName evidence="8">IMP--aspartate ligase</fullName>
    </alternativeName>
</protein>
<dbReference type="PROSITE" id="PS01266">
    <property type="entry name" value="ADENYLOSUCCIN_SYN_1"/>
    <property type="match status" value="1"/>
</dbReference>
<organism evidence="11 12">
    <name type="scientific">Roseibacillus ishigakijimensis</name>
    <dbReference type="NCBI Taxonomy" id="454146"/>
    <lineage>
        <taxon>Bacteria</taxon>
        <taxon>Pseudomonadati</taxon>
        <taxon>Verrucomicrobiota</taxon>
        <taxon>Verrucomicrobiia</taxon>
        <taxon>Verrucomicrobiales</taxon>
        <taxon>Verrucomicrobiaceae</taxon>
        <taxon>Roseibacillus</taxon>
    </lineage>
</organism>
<evidence type="ECO:0000256" key="8">
    <source>
        <dbReference type="HAMAP-Rule" id="MF_00011"/>
    </source>
</evidence>
<dbReference type="GO" id="GO:0000287">
    <property type="term" value="F:magnesium ion binding"/>
    <property type="evidence" value="ECO:0007669"/>
    <property type="project" value="UniProtKB-UniRule"/>
</dbReference>
<dbReference type="Pfam" id="PF00709">
    <property type="entry name" value="Adenylsucc_synt"/>
    <property type="match status" value="1"/>
</dbReference>
<dbReference type="PANTHER" id="PTHR11846:SF0">
    <property type="entry name" value="ADENYLOSUCCINATE SYNTHETASE"/>
    <property type="match status" value="1"/>
</dbReference>
<keyword evidence="6 8" id="KW-0460">Magnesium</keyword>